<dbReference type="EMBL" id="MLJW01000027">
    <property type="protein sequence ID" value="OIR09326.1"/>
    <property type="molecule type" value="Genomic_DNA"/>
</dbReference>
<evidence type="ECO:0000313" key="1">
    <source>
        <dbReference type="EMBL" id="OIR09326.1"/>
    </source>
</evidence>
<dbReference type="AlphaFoldDB" id="A0A1J5TB18"/>
<accession>A0A1J5TB18</accession>
<protein>
    <submittedName>
        <fullName evidence="1">Uncharacterized protein</fullName>
    </submittedName>
</protein>
<proteinExistence type="predicted"/>
<organism evidence="1">
    <name type="scientific">mine drainage metagenome</name>
    <dbReference type="NCBI Taxonomy" id="410659"/>
    <lineage>
        <taxon>unclassified sequences</taxon>
        <taxon>metagenomes</taxon>
        <taxon>ecological metagenomes</taxon>
    </lineage>
</organism>
<name>A0A1J5TB18_9ZZZZ</name>
<comment type="caution">
    <text evidence="1">The sequence shown here is derived from an EMBL/GenBank/DDBJ whole genome shotgun (WGS) entry which is preliminary data.</text>
</comment>
<gene>
    <name evidence="1" type="ORF">GALL_85590</name>
</gene>
<sequence>MQALRYSRRTSLETRIEAAAERLLAKPTMVSAEIDLTPSLRLIRASDAPDEAQDGTSTTYLPYIYRSEWFYVVNTAELSA</sequence>
<reference evidence="1" key="1">
    <citation type="submission" date="2016-10" db="EMBL/GenBank/DDBJ databases">
        <title>Sequence of Gallionella enrichment culture.</title>
        <authorList>
            <person name="Poehlein A."/>
            <person name="Muehling M."/>
            <person name="Daniel R."/>
        </authorList>
    </citation>
    <scope>NUCLEOTIDE SEQUENCE</scope>
</reference>